<evidence type="ECO:0000313" key="8">
    <source>
        <dbReference type="RefSeq" id="XP_022304837.1"/>
    </source>
</evidence>
<dbReference type="PANTHER" id="PTHR24409">
    <property type="entry name" value="ZINC FINGER PROTEIN 142"/>
    <property type="match status" value="1"/>
</dbReference>
<feature type="domain" description="C2H2-type" evidence="6">
    <location>
        <begin position="527"/>
        <end position="554"/>
    </location>
</feature>
<dbReference type="PROSITE" id="PS00028">
    <property type="entry name" value="ZINC_FINGER_C2H2_1"/>
    <property type="match status" value="6"/>
</dbReference>
<dbReference type="SUPFAM" id="SSF57667">
    <property type="entry name" value="beta-beta-alpha zinc fingers"/>
    <property type="match status" value="3"/>
</dbReference>
<dbReference type="Pfam" id="PF13912">
    <property type="entry name" value="zf-C2H2_6"/>
    <property type="match status" value="1"/>
</dbReference>
<dbReference type="KEGG" id="cvn:111111934"/>
<keyword evidence="3 5" id="KW-0863">Zinc-finger</keyword>
<feature type="domain" description="C2H2-type" evidence="6">
    <location>
        <begin position="621"/>
        <end position="648"/>
    </location>
</feature>
<dbReference type="PROSITE" id="PS50157">
    <property type="entry name" value="ZINC_FINGER_C2H2_2"/>
    <property type="match status" value="7"/>
</dbReference>
<evidence type="ECO:0000256" key="2">
    <source>
        <dbReference type="ARBA" id="ARBA00022737"/>
    </source>
</evidence>
<evidence type="ECO:0000256" key="3">
    <source>
        <dbReference type="ARBA" id="ARBA00022771"/>
    </source>
</evidence>
<feature type="domain" description="C2H2-type" evidence="6">
    <location>
        <begin position="397"/>
        <end position="424"/>
    </location>
</feature>
<feature type="domain" description="C2H2-type" evidence="6">
    <location>
        <begin position="496"/>
        <end position="524"/>
    </location>
</feature>
<organism evidence="7 8">
    <name type="scientific">Crassostrea virginica</name>
    <name type="common">Eastern oyster</name>
    <dbReference type="NCBI Taxonomy" id="6565"/>
    <lineage>
        <taxon>Eukaryota</taxon>
        <taxon>Metazoa</taxon>
        <taxon>Spiralia</taxon>
        <taxon>Lophotrochozoa</taxon>
        <taxon>Mollusca</taxon>
        <taxon>Bivalvia</taxon>
        <taxon>Autobranchia</taxon>
        <taxon>Pteriomorphia</taxon>
        <taxon>Ostreida</taxon>
        <taxon>Ostreoidea</taxon>
        <taxon>Ostreidae</taxon>
        <taxon>Crassostrea</taxon>
    </lineage>
</organism>
<name>A0A8B8BNB4_CRAVI</name>
<accession>A0A8B8BNB4</accession>
<dbReference type="AlphaFoldDB" id="A0A8B8BNB4"/>
<dbReference type="PANTHER" id="PTHR24409:SF295">
    <property type="entry name" value="AZ2-RELATED"/>
    <property type="match status" value="1"/>
</dbReference>
<dbReference type="OrthoDB" id="3437960at2759"/>
<dbReference type="Pfam" id="PF13894">
    <property type="entry name" value="zf-C2H2_4"/>
    <property type="match status" value="1"/>
</dbReference>
<feature type="domain" description="C2H2-type" evidence="6">
    <location>
        <begin position="584"/>
        <end position="612"/>
    </location>
</feature>
<reference evidence="8" key="1">
    <citation type="submission" date="2025-08" db="UniProtKB">
        <authorList>
            <consortium name="RefSeq"/>
        </authorList>
    </citation>
    <scope>IDENTIFICATION</scope>
    <source>
        <tissue evidence="8">Whole sample</tissue>
    </source>
</reference>
<dbReference type="Pfam" id="PF00096">
    <property type="entry name" value="zf-C2H2"/>
    <property type="match status" value="2"/>
</dbReference>
<keyword evidence="1" id="KW-0479">Metal-binding</keyword>
<dbReference type="InterPro" id="IPR036236">
    <property type="entry name" value="Znf_C2H2_sf"/>
</dbReference>
<keyword evidence="4" id="KW-0862">Zinc</keyword>
<dbReference type="GO" id="GO:0000981">
    <property type="term" value="F:DNA-binding transcription factor activity, RNA polymerase II-specific"/>
    <property type="evidence" value="ECO:0007669"/>
    <property type="project" value="TreeGrafter"/>
</dbReference>
<keyword evidence="2" id="KW-0677">Repeat</keyword>
<dbReference type="SMART" id="SM00355">
    <property type="entry name" value="ZnF_C2H2"/>
    <property type="match status" value="8"/>
</dbReference>
<evidence type="ECO:0000313" key="7">
    <source>
        <dbReference type="Proteomes" id="UP000694844"/>
    </source>
</evidence>
<sequence>METLQNFVSFCSEYISYDSVEEEDQELQQATFQNEEGKSAEFTAEKGDIFSHKNCYPLTPHDCADKMSDRELLSEDFCVVQADTDLLIEAKRKCSENMPKSADTENTGLGNVFNNQSKSNFTSNEILTKIYHGDLLTEDPCIVQANTGMVEADYQNLEKMEDSESTVKTYAGNILKYDECVDLAPNEFVTKIHHSELFTEDPCNVQIKAEIIEADGQDLENVEDSESTEKTYIRDVLNLDKYYITPESKLEKVTEADDRSLVNVQNSISIEKFSLNEKCSIRRSHRQRKGKYREIISRLKGRGKLESASHVFPMVKSCTVCGKVFKTEKDLQFHKKNNCSKTSSPLMLKCKVQNGKSSCVSPLVKSPTVCAEVFKTEIDLQFHKKNNCSKTSSPLMFKCNICSETFSCLNKFVKHVQSHEQMESIVNVAVEKSQDDNTRKRQKAYITSFLQELDSISENTRTTEKSNLTANVFSSSAANSIQSLISKKLVHNLGPHKCKFCEKRFYYIRNLKIHEVKVHESRNYDSRKCKFCGRSFSSRTNRQIHEKIHLNQRSYLCDFCGKSYNTKGSLNSHISSRHSENPPCICSTCGKTLKSEMYLKRHIINTHLKPEDVANSGLKVFPCKVCQKMFPDNFLLEVHMNTHTGEKPFKCDICSQRFACKGTMKSHQTKLKCKKMRFKKDSKKLLNSISQTSENIVQ</sequence>
<dbReference type="GeneID" id="111111934"/>
<evidence type="ECO:0000256" key="1">
    <source>
        <dbReference type="ARBA" id="ARBA00022723"/>
    </source>
</evidence>
<protein>
    <submittedName>
        <fullName evidence="8">Zinc finger protein 878-like</fullName>
    </submittedName>
</protein>
<keyword evidence="7" id="KW-1185">Reference proteome</keyword>
<dbReference type="GO" id="GO:0000977">
    <property type="term" value="F:RNA polymerase II transcription regulatory region sequence-specific DNA binding"/>
    <property type="evidence" value="ECO:0007669"/>
    <property type="project" value="TreeGrafter"/>
</dbReference>
<gene>
    <name evidence="8" type="primary">LOC111111934</name>
</gene>
<dbReference type="GO" id="GO:0005634">
    <property type="term" value="C:nucleus"/>
    <property type="evidence" value="ECO:0007669"/>
    <property type="project" value="TreeGrafter"/>
</dbReference>
<dbReference type="RefSeq" id="XP_022304837.1">
    <property type="nucleotide sequence ID" value="XM_022449129.1"/>
</dbReference>
<dbReference type="InterPro" id="IPR013087">
    <property type="entry name" value="Znf_C2H2_type"/>
</dbReference>
<evidence type="ECO:0000256" key="4">
    <source>
        <dbReference type="ARBA" id="ARBA00022833"/>
    </source>
</evidence>
<evidence type="ECO:0000256" key="5">
    <source>
        <dbReference type="PROSITE-ProRule" id="PRU00042"/>
    </source>
</evidence>
<evidence type="ECO:0000259" key="6">
    <source>
        <dbReference type="PROSITE" id="PS50157"/>
    </source>
</evidence>
<dbReference type="Gene3D" id="3.30.160.60">
    <property type="entry name" value="Classic Zinc Finger"/>
    <property type="match status" value="4"/>
</dbReference>
<dbReference type="GO" id="GO:0008270">
    <property type="term" value="F:zinc ion binding"/>
    <property type="evidence" value="ECO:0007669"/>
    <property type="project" value="UniProtKB-KW"/>
</dbReference>
<dbReference type="FunFam" id="3.30.160.60:FF:000446">
    <property type="entry name" value="Zinc finger protein"/>
    <property type="match status" value="1"/>
</dbReference>
<proteinExistence type="predicted"/>
<feature type="domain" description="C2H2-type" evidence="6">
    <location>
        <begin position="555"/>
        <end position="583"/>
    </location>
</feature>
<feature type="domain" description="C2H2-type" evidence="6">
    <location>
        <begin position="316"/>
        <end position="343"/>
    </location>
</feature>
<dbReference type="Proteomes" id="UP000694844">
    <property type="component" value="Chromosome 9"/>
</dbReference>